<evidence type="ECO:0000256" key="7">
    <source>
        <dbReference type="SAM" id="Phobius"/>
    </source>
</evidence>
<dbReference type="Proteomes" id="UP000272025">
    <property type="component" value="Unassembled WGS sequence"/>
</dbReference>
<feature type="transmembrane region" description="Helical" evidence="7">
    <location>
        <begin position="194"/>
        <end position="215"/>
    </location>
</feature>
<keyword evidence="2 7" id="KW-0812">Transmembrane</keyword>
<name>A0A3N2PTZ3_SODAK</name>
<dbReference type="Pfam" id="PF20684">
    <property type="entry name" value="Fung_rhodopsin"/>
    <property type="match status" value="1"/>
</dbReference>
<keyword evidence="3 7" id="KW-1133">Transmembrane helix</keyword>
<proteinExistence type="inferred from homology"/>
<feature type="transmembrane region" description="Helical" evidence="7">
    <location>
        <begin position="259"/>
        <end position="285"/>
    </location>
</feature>
<protein>
    <recommendedName>
        <fullName evidence="8">Rhodopsin domain-containing protein</fullName>
    </recommendedName>
</protein>
<organism evidence="9 10">
    <name type="scientific">Sodiomyces alkalinus (strain CBS 110278 / VKM F-3762 / F11)</name>
    <name type="common">Alkaliphilic filamentous fungus</name>
    <dbReference type="NCBI Taxonomy" id="1314773"/>
    <lineage>
        <taxon>Eukaryota</taxon>
        <taxon>Fungi</taxon>
        <taxon>Dikarya</taxon>
        <taxon>Ascomycota</taxon>
        <taxon>Pezizomycotina</taxon>
        <taxon>Sordariomycetes</taxon>
        <taxon>Hypocreomycetidae</taxon>
        <taxon>Glomerellales</taxon>
        <taxon>Plectosphaerellaceae</taxon>
        <taxon>Sodiomyces</taxon>
    </lineage>
</organism>
<dbReference type="PANTHER" id="PTHR33048:SF162">
    <property type="entry name" value="SATRATOXIN BIOSYNTHESIS SC1 CLUSTER PROTEIN 4"/>
    <property type="match status" value="1"/>
</dbReference>
<dbReference type="InterPro" id="IPR049326">
    <property type="entry name" value="Rhodopsin_dom_fungi"/>
</dbReference>
<dbReference type="RefSeq" id="XP_028465784.1">
    <property type="nucleotide sequence ID" value="XM_028608100.1"/>
</dbReference>
<accession>A0A3N2PTZ3</accession>
<comment type="similarity">
    <text evidence="5">Belongs to the SAT4 family.</text>
</comment>
<keyword evidence="10" id="KW-1185">Reference proteome</keyword>
<evidence type="ECO:0000256" key="1">
    <source>
        <dbReference type="ARBA" id="ARBA00004141"/>
    </source>
</evidence>
<evidence type="ECO:0000256" key="4">
    <source>
        <dbReference type="ARBA" id="ARBA00023136"/>
    </source>
</evidence>
<evidence type="ECO:0000313" key="9">
    <source>
        <dbReference type="EMBL" id="ROT37978.1"/>
    </source>
</evidence>
<feature type="transmembrane region" description="Helical" evidence="7">
    <location>
        <begin position="27"/>
        <end position="48"/>
    </location>
</feature>
<dbReference type="GO" id="GO:0016020">
    <property type="term" value="C:membrane"/>
    <property type="evidence" value="ECO:0007669"/>
    <property type="project" value="UniProtKB-SubCell"/>
</dbReference>
<feature type="transmembrane region" description="Helical" evidence="7">
    <location>
        <begin position="227"/>
        <end position="247"/>
    </location>
</feature>
<sequence>MSTTQPPEINPNNPLAGVGQSLDRTGFLVLLWILFSVATLFFFLRLVVRWRQNSSFVADDYWISFAFLCLVVYVALQMQQMDSLWYMTYLRSHRIAESEETPRQENELLRWQFPLIVLFWSVLWSVKASFMAAFYRIVAPLTLYRRLWYGVAVFTALSYIACWVSVLVTCDSPGDYFAGKCHSEREMRRQRDSIIFSSTIDITTSLMILALPVAILPRLQLDTRKKIGLGIAFSLGGITVGVTAVRLARALPAGNMDLLALAVWGCVEASAAVLVGSILPLKALLSRRVRKYRSSGGRMLEREVGYDGGSAGSRTVMARAAAVLPLPDAHRGSAFNGGIYVQHTYETRVELEGDFPSRGGDDGDDDEVAIVKPRPRGDV</sequence>
<dbReference type="AlphaFoldDB" id="A0A3N2PTZ3"/>
<evidence type="ECO:0000256" key="5">
    <source>
        <dbReference type="ARBA" id="ARBA00038359"/>
    </source>
</evidence>
<dbReference type="OrthoDB" id="444631at2759"/>
<dbReference type="STRING" id="1314773.A0A3N2PTZ3"/>
<feature type="domain" description="Rhodopsin" evidence="8">
    <location>
        <begin position="44"/>
        <end position="287"/>
    </location>
</feature>
<feature type="region of interest" description="Disordered" evidence="6">
    <location>
        <begin position="352"/>
        <end position="379"/>
    </location>
</feature>
<keyword evidence="4 7" id="KW-0472">Membrane</keyword>
<feature type="transmembrane region" description="Helical" evidence="7">
    <location>
        <begin position="147"/>
        <end position="168"/>
    </location>
</feature>
<dbReference type="GeneID" id="39576578"/>
<evidence type="ECO:0000256" key="3">
    <source>
        <dbReference type="ARBA" id="ARBA00022989"/>
    </source>
</evidence>
<evidence type="ECO:0000313" key="10">
    <source>
        <dbReference type="Proteomes" id="UP000272025"/>
    </source>
</evidence>
<evidence type="ECO:0000256" key="6">
    <source>
        <dbReference type="SAM" id="MobiDB-lite"/>
    </source>
</evidence>
<feature type="transmembrane region" description="Helical" evidence="7">
    <location>
        <begin position="111"/>
        <end position="135"/>
    </location>
</feature>
<dbReference type="EMBL" id="ML119056">
    <property type="protein sequence ID" value="ROT37978.1"/>
    <property type="molecule type" value="Genomic_DNA"/>
</dbReference>
<comment type="subcellular location">
    <subcellularLocation>
        <location evidence="1">Membrane</location>
        <topology evidence="1">Multi-pass membrane protein</topology>
    </subcellularLocation>
</comment>
<evidence type="ECO:0000256" key="2">
    <source>
        <dbReference type="ARBA" id="ARBA00022692"/>
    </source>
</evidence>
<gene>
    <name evidence="9" type="ORF">SODALDRAFT_278198</name>
</gene>
<evidence type="ECO:0000259" key="8">
    <source>
        <dbReference type="Pfam" id="PF20684"/>
    </source>
</evidence>
<feature type="transmembrane region" description="Helical" evidence="7">
    <location>
        <begin position="60"/>
        <end position="78"/>
    </location>
</feature>
<dbReference type="InterPro" id="IPR052337">
    <property type="entry name" value="SAT4-like"/>
</dbReference>
<dbReference type="PANTHER" id="PTHR33048">
    <property type="entry name" value="PTH11-LIKE INTEGRAL MEMBRANE PROTEIN (AFU_ORTHOLOGUE AFUA_5G11245)"/>
    <property type="match status" value="1"/>
</dbReference>
<reference evidence="9 10" key="1">
    <citation type="journal article" date="2018" name="Mol. Ecol.">
        <title>The obligate alkalophilic soda-lake fungus Sodiomyces alkalinus has shifted to a protein diet.</title>
        <authorList>
            <person name="Grum-Grzhimaylo A.A."/>
            <person name="Falkoski D.L."/>
            <person name="van den Heuvel J."/>
            <person name="Valero-Jimenez C.A."/>
            <person name="Min B."/>
            <person name="Choi I.G."/>
            <person name="Lipzen A."/>
            <person name="Daum C.G."/>
            <person name="Aanen D.K."/>
            <person name="Tsang A."/>
            <person name="Henrissat B."/>
            <person name="Bilanenko E.N."/>
            <person name="de Vries R.P."/>
            <person name="van Kan J.A.L."/>
            <person name="Grigoriev I.V."/>
            <person name="Debets A.J.M."/>
        </authorList>
    </citation>
    <scope>NUCLEOTIDE SEQUENCE [LARGE SCALE GENOMIC DNA]</scope>
    <source>
        <strain evidence="9 10">F11</strain>
    </source>
</reference>